<evidence type="ECO:0000313" key="2">
    <source>
        <dbReference type="Proteomes" id="UP000292027"/>
    </source>
</evidence>
<sequence length="166" mass="18845">MLGTAFLYRNWPTGIRITGDELRIGAVRSPRAAMRKPTVTHQTWGLFTVPLTAVRGMTVETDRAAIRRIKQSPQYFTLSNRYGKSRDVGTCKLGVLTAPFMRAALVVELHAGWARFPSTRRASFFPNAIGRPFRTFLTPEESLTWIVPTRHPERLREAVTSWSEAR</sequence>
<gene>
    <name evidence="1" type="ORF">EV645_3373</name>
</gene>
<organism evidence="1 2">
    <name type="scientific">Kribbella rubisoli</name>
    <dbReference type="NCBI Taxonomy" id="3075929"/>
    <lineage>
        <taxon>Bacteria</taxon>
        <taxon>Bacillati</taxon>
        <taxon>Actinomycetota</taxon>
        <taxon>Actinomycetes</taxon>
        <taxon>Propionibacteriales</taxon>
        <taxon>Kribbellaceae</taxon>
        <taxon>Kribbella</taxon>
    </lineage>
</organism>
<dbReference type="EMBL" id="SHKR01000012">
    <property type="protein sequence ID" value="RZU15835.1"/>
    <property type="molecule type" value="Genomic_DNA"/>
</dbReference>
<protein>
    <submittedName>
        <fullName evidence="1">Uncharacterized protein</fullName>
    </submittedName>
</protein>
<dbReference type="OrthoDB" id="4350822at2"/>
<reference evidence="1 2" key="1">
    <citation type="journal article" date="2015" name="Stand. Genomic Sci.">
        <title>Genomic Encyclopedia of Bacterial and Archaeal Type Strains, Phase III: the genomes of soil and plant-associated and newly described type strains.</title>
        <authorList>
            <person name="Whitman W.B."/>
            <person name="Woyke T."/>
            <person name="Klenk H.P."/>
            <person name="Zhou Y."/>
            <person name="Lilburn T.G."/>
            <person name="Beck B.J."/>
            <person name="De Vos P."/>
            <person name="Vandamme P."/>
            <person name="Eisen J.A."/>
            <person name="Garrity G."/>
            <person name="Hugenholtz P."/>
            <person name="Kyrpides N.C."/>
        </authorList>
    </citation>
    <scope>NUCLEOTIDE SEQUENCE [LARGE SCALE GENOMIC DNA]</scope>
    <source>
        <strain evidence="1 2">VKM Ac-2540</strain>
    </source>
</reference>
<accession>A0A4Q7X0M4</accession>
<dbReference type="Proteomes" id="UP000292027">
    <property type="component" value="Unassembled WGS sequence"/>
</dbReference>
<dbReference type="RefSeq" id="WP_130444708.1">
    <property type="nucleotide sequence ID" value="NZ_SHKR01000012.1"/>
</dbReference>
<dbReference type="AlphaFoldDB" id="A0A4Q7X0M4"/>
<comment type="caution">
    <text evidence="1">The sequence shown here is derived from an EMBL/GenBank/DDBJ whole genome shotgun (WGS) entry which is preliminary data.</text>
</comment>
<keyword evidence="2" id="KW-1185">Reference proteome</keyword>
<proteinExistence type="predicted"/>
<name>A0A4Q7X0M4_9ACTN</name>
<evidence type="ECO:0000313" key="1">
    <source>
        <dbReference type="EMBL" id="RZU15835.1"/>
    </source>
</evidence>